<gene>
    <name evidence="3" type="primary">LOC106541125</name>
</gene>
<feature type="domain" description="Shieldin complex subunit 1 C-terminal" evidence="1">
    <location>
        <begin position="127"/>
        <end position="244"/>
    </location>
</feature>
<protein>
    <submittedName>
        <fullName evidence="3">Uncharacterized protein C20orf196 homolog</fullName>
    </submittedName>
</protein>
<dbReference type="Pfam" id="PF15021">
    <property type="entry name" value="SHLD1_C"/>
    <property type="match status" value="1"/>
</dbReference>
<dbReference type="Proteomes" id="UP000504617">
    <property type="component" value="Unplaced"/>
</dbReference>
<dbReference type="OrthoDB" id="9446682at2759"/>
<reference evidence="3" key="1">
    <citation type="submission" date="2025-08" db="UniProtKB">
        <authorList>
            <consortium name="RefSeq"/>
        </authorList>
    </citation>
    <scope>IDENTIFICATION</scope>
    <source>
        <tissue evidence="3">Skeletal muscle</tissue>
    </source>
</reference>
<keyword evidence="2" id="KW-1185">Reference proteome</keyword>
<dbReference type="InterPro" id="IPR027821">
    <property type="entry name" value="SHLD1"/>
</dbReference>
<dbReference type="InterPro" id="IPR053898">
    <property type="entry name" value="SHLD1_C"/>
</dbReference>
<proteinExistence type="predicted"/>
<evidence type="ECO:0000313" key="2">
    <source>
        <dbReference type="Proteomes" id="UP000504617"/>
    </source>
</evidence>
<dbReference type="GeneID" id="106541125"/>
<dbReference type="CTD" id="149840"/>
<dbReference type="PANTHER" id="PTHR36863">
    <property type="entry name" value="SHIELDIN COMPLEX SUBUNIT 1"/>
    <property type="match status" value="1"/>
</dbReference>
<accession>A0A6I9XCF4</accession>
<dbReference type="PANTHER" id="PTHR36863:SF1">
    <property type="entry name" value="SHIELDIN COMPLEX SUBUNIT 1"/>
    <property type="match status" value="1"/>
</dbReference>
<organism evidence="2 3">
    <name type="scientific">Thamnophis sirtalis</name>
    <dbReference type="NCBI Taxonomy" id="35019"/>
    <lineage>
        <taxon>Eukaryota</taxon>
        <taxon>Metazoa</taxon>
        <taxon>Chordata</taxon>
        <taxon>Craniata</taxon>
        <taxon>Vertebrata</taxon>
        <taxon>Euteleostomi</taxon>
        <taxon>Lepidosauria</taxon>
        <taxon>Squamata</taxon>
        <taxon>Bifurcata</taxon>
        <taxon>Unidentata</taxon>
        <taxon>Episquamata</taxon>
        <taxon>Toxicofera</taxon>
        <taxon>Serpentes</taxon>
        <taxon>Colubroidea</taxon>
        <taxon>Colubridae</taxon>
        <taxon>Natricinae</taxon>
        <taxon>Thamnophis</taxon>
    </lineage>
</organism>
<sequence length="244" mass="27356">MCPPFVRGVANSLRGGGWRRKRVMERNECQRASSSESEGSSLLDLPEDITPESFLLKPNPGEDKAFDLTLPAVDAGYFLTEPNNQYLPRPDAKGTVTQWPYLYERRESASCENTEHLQRSEIEVSEQRREGESTLRKSLDAFYRTLCQKKPSGGSPRYESTSQCLSLKTADLAGKEGMKFIVKNLQIAQLVLNREENKIFPQPPGNHFCLLTPVSADANSEKGKAIPGLSDDVFRFILKQNALK</sequence>
<evidence type="ECO:0000313" key="3">
    <source>
        <dbReference type="RefSeq" id="XP_013911941.1"/>
    </source>
</evidence>
<name>A0A6I9XCF4_9SAUR</name>
<dbReference type="KEGG" id="tsr:106541125"/>
<dbReference type="GO" id="GO:2001032">
    <property type="term" value="P:regulation of double-strand break repair via nonhomologous end joining"/>
    <property type="evidence" value="ECO:0007669"/>
    <property type="project" value="InterPro"/>
</dbReference>
<dbReference type="RefSeq" id="XP_013911941.1">
    <property type="nucleotide sequence ID" value="XM_014056466.1"/>
</dbReference>
<dbReference type="AlphaFoldDB" id="A0A6I9XCF4"/>
<evidence type="ECO:0000259" key="1">
    <source>
        <dbReference type="Pfam" id="PF15021"/>
    </source>
</evidence>